<proteinExistence type="predicted"/>
<keyword evidence="3" id="KW-1133">Transmembrane helix</keyword>
<evidence type="ECO:0000313" key="4">
    <source>
        <dbReference type="EMBL" id="RNB90733.1"/>
    </source>
</evidence>
<gene>
    <name evidence="4" type="ORF">EDM56_08650</name>
</gene>
<keyword evidence="3" id="KW-0472">Membrane</keyword>
<evidence type="ECO:0000256" key="1">
    <source>
        <dbReference type="ARBA" id="ARBA00004241"/>
    </source>
</evidence>
<dbReference type="PROSITE" id="PS00409">
    <property type="entry name" value="PROKAR_NTER_METHYL"/>
    <property type="match status" value="1"/>
</dbReference>
<sequence>MWARLQRLVKEEKGLTLIELLAVIVILGIIAAIAVPAITGITNNTKQEAHKANAHQIVEAAKQMVAINNSSLKFITDITKEGDITVNSKGEIIKLEDLESANYFPNGIKDPVNPSKNYDSDNSSVIVIKDTNGSFQYYVTLVADSNGTKYFTKVNELKIDTTAPVKP</sequence>
<name>A0A3M8DRF8_9BACL</name>
<dbReference type="Pfam" id="PF07963">
    <property type="entry name" value="N_methyl"/>
    <property type="match status" value="1"/>
</dbReference>
<evidence type="ECO:0000256" key="2">
    <source>
        <dbReference type="ARBA" id="ARBA00023287"/>
    </source>
</evidence>
<evidence type="ECO:0000256" key="3">
    <source>
        <dbReference type="SAM" id="Phobius"/>
    </source>
</evidence>
<dbReference type="NCBIfam" id="TIGR02532">
    <property type="entry name" value="IV_pilin_GFxxxE"/>
    <property type="match status" value="1"/>
</dbReference>
<dbReference type="SUPFAM" id="SSF54523">
    <property type="entry name" value="Pili subunits"/>
    <property type="match status" value="1"/>
</dbReference>
<evidence type="ECO:0000313" key="5">
    <source>
        <dbReference type="Proteomes" id="UP000271031"/>
    </source>
</evidence>
<protein>
    <submittedName>
        <fullName evidence="4">Prepilin-type N-terminal cleavage/methylation domain-containing protein</fullName>
    </submittedName>
</protein>
<comment type="subcellular location">
    <subcellularLocation>
        <location evidence="1">Cell surface</location>
    </subcellularLocation>
</comment>
<dbReference type="EMBL" id="RHHQ01000007">
    <property type="protein sequence ID" value="RNB90733.1"/>
    <property type="molecule type" value="Genomic_DNA"/>
</dbReference>
<organism evidence="4 5">
    <name type="scientific">Brevibacillus fluminis</name>
    <dbReference type="NCBI Taxonomy" id="511487"/>
    <lineage>
        <taxon>Bacteria</taxon>
        <taxon>Bacillati</taxon>
        <taxon>Bacillota</taxon>
        <taxon>Bacilli</taxon>
        <taxon>Bacillales</taxon>
        <taxon>Paenibacillaceae</taxon>
        <taxon>Brevibacillus</taxon>
    </lineage>
</organism>
<feature type="transmembrane region" description="Helical" evidence="3">
    <location>
        <begin position="20"/>
        <end position="41"/>
    </location>
</feature>
<dbReference type="GO" id="GO:0030420">
    <property type="term" value="P:establishment of competence for transformation"/>
    <property type="evidence" value="ECO:0007669"/>
    <property type="project" value="UniProtKB-KW"/>
</dbReference>
<comment type="caution">
    <text evidence="4">The sequence shown here is derived from an EMBL/GenBank/DDBJ whole genome shotgun (WGS) entry which is preliminary data.</text>
</comment>
<keyword evidence="3" id="KW-0812">Transmembrane</keyword>
<reference evidence="4 5" key="1">
    <citation type="submission" date="2018-10" db="EMBL/GenBank/DDBJ databases">
        <title>Phylogenomics of Brevibacillus.</title>
        <authorList>
            <person name="Dunlap C."/>
        </authorList>
    </citation>
    <scope>NUCLEOTIDE SEQUENCE [LARGE SCALE GENOMIC DNA]</scope>
    <source>
        <strain evidence="4 5">JCM 15716</strain>
    </source>
</reference>
<keyword evidence="5" id="KW-1185">Reference proteome</keyword>
<accession>A0A3M8DRF8</accession>
<dbReference type="OrthoDB" id="2454081at2"/>
<dbReference type="Gene3D" id="3.30.700.10">
    <property type="entry name" value="Glycoprotein, Type 4 Pilin"/>
    <property type="match status" value="1"/>
</dbReference>
<dbReference type="AlphaFoldDB" id="A0A3M8DRF8"/>
<dbReference type="InterPro" id="IPR045584">
    <property type="entry name" value="Pilin-like"/>
</dbReference>
<dbReference type="Proteomes" id="UP000271031">
    <property type="component" value="Unassembled WGS sequence"/>
</dbReference>
<keyword evidence="2" id="KW-0178">Competence</keyword>
<dbReference type="GO" id="GO:0009986">
    <property type="term" value="C:cell surface"/>
    <property type="evidence" value="ECO:0007669"/>
    <property type="project" value="UniProtKB-SubCell"/>
</dbReference>
<dbReference type="InterPro" id="IPR012902">
    <property type="entry name" value="N_methyl_site"/>
</dbReference>